<accession>A0A5J4WAZ8</accession>
<dbReference type="Proteomes" id="UP000324800">
    <property type="component" value="Unassembled WGS sequence"/>
</dbReference>
<organism evidence="1 2">
    <name type="scientific">Streblomastix strix</name>
    <dbReference type="NCBI Taxonomy" id="222440"/>
    <lineage>
        <taxon>Eukaryota</taxon>
        <taxon>Metamonada</taxon>
        <taxon>Preaxostyla</taxon>
        <taxon>Oxymonadida</taxon>
        <taxon>Streblomastigidae</taxon>
        <taxon>Streblomastix</taxon>
    </lineage>
</organism>
<dbReference type="AlphaFoldDB" id="A0A5J4WAZ8"/>
<reference evidence="1 2" key="1">
    <citation type="submission" date="2019-03" db="EMBL/GenBank/DDBJ databases">
        <title>Single cell metagenomics reveals metabolic interactions within the superorganism composed of flagellate Streblomastix strix and complex community of Bacteroidetes bacteria on its surface.</title>
        <authorList>
            <person name="Treitli S.C."/>
            <person name="Kolisko M."/>
            <person name="Husnik F."/>
            <person name="Keeling P."/>
            <person name="Hampl V."/>
        </authorList>
    </citation>
    <scope>NUCLEOTIDE SEQUENCE [LARGE SCALE GENOMIC DNA]</scope>
    <source>
        <strain evidence="1">ST1C</strain>
    </source>
</reference>
<protein>
    <submittedName>
        <fullName evidence="1">Uncharacterized protein</fullName>
    </submittedName>
</protein>
<sequence length="37" mass="4303">PTPAPQKREQLRYQPSLEVALFQCRYICVLAPQKCVK</sequence>
<name>A0A5J4WAZ8_9EUKA</name>
<evidence type="ECO:0000313" key="2">
    <source>
        <dbReference type="Proteomes" id="UP000324800"/>
    </source>
</evidence>
<gene>
    <name evidence="1" type="ORF">EZS28_012635</name>
</gene>
<dbReference type="EMBL" id="SNRW01002746">
    <property type="protein sequence ID" value="KAA6391835.1"/>
    <property type="molecule type" value="Genomic_DNA"/>
</dbReference>
<feature type="non-terminal residue" evidence="1">
    <location>
        <position position="1"/>
    </location>
</feature>
<proteinExistence type="predicted"/>
<evidence type="ECO:0000313" key="1">
    <source>
        <dbReference type="EMBL" id="KAA6391835.1"/>
    </source>
</evidence>
<comment type="caution">
    <text evidence="1">The sequence shown here is derived from an EMBL/GenBank/DDBJ whole genome shotgun (WGS) entry which is preliminary data.</text>
</comment>